<evidence type="ECO:0000259" key="11">
    <source>
        <dbReference type="PROSITE" id="PS50830"/>
    </source>
</evidence>
<feature type="domain" description="TNase-like" evidence="11">
    <location>
        <begin position="105"/>
        <end position="329"/>
    </location>
</feature>
<dbReference type="PANTHER" id="PTHR12302:SF3">
    <property type="entry name" value="SERINE_THREONINE-PROTEIN KINASE 31"/>
    <property type="match status" value="1"/>
</dbReference>
<keyword evidence="9" id="KW-0106">Calcium</keyword>
<feature type="region of interest" description="Disordered" evidence="10">
    <location>
        <begin position="349"/>
        <end position="373"/>
    </location>
</feature>
<evidence type="ECO:0000256" key="9">
    <source>
        <dbReference type="ARBA" id="ARBA00022837"/>
    </source>
</evidence>
<keyword evidence="7" id="KW-0255">Endonuclease</keyword>
<dbReference type="GO" id="GO:0016787">
    <property type="term" value="F:hydrolase activity"/>
    <property type="evidence" value="ECO:0007669"/>
    <property type="project" value="UniProtKB-KW"/>
</dbReference>
<dbReference type="Pfam" id="PF00565">
    <property type="entry name" value="SNase"/>
    <property type="match status" value="1"/>
</dbReference>
<keyword evidence="6" id="KW-0540">Nuclease</keyword>
<reference evidence="12" key="1">
    <citation type="submission" date="2021-07" db="EMBL/GenBank/DDBJ databases">
        <title>Elsinoe batatas strain:CRI-CJ2 Genome sequencing and assembly.</title>
        <authorList>
            <person name="Huang L."/>
        </authorList>
    </citation>
    <scope>NUCLEOTIDE SEQUENCE</scope>
    <source>
        <strain evidence="12">CRI-CJ2</strain>
    </source>
</reference>
<comment type="similarity">
    <text evidence="3">Belongs to the LCL3 family.</text>
</comment>
<feature type="compositionally biased region" description="Low complexity" evidence="10">
    <location>
        <begin position="30"/>
        <end position="43"/>
    </location>
</feature>
<dbReference type="OrthoDB" id="430293at2759"/>
<feature type="compositionally biased region" description="Basic and acidic residues" evidence="10">
    <location>
        <begin position="354"/>
        <end position="373"/>
    </location>
</feature>
<evidence type="ECO:0000313" key="12">
    <source>
        <dbReference type="EMBL" id="KAG8623929.1"/>
    </source>
</evidence>
<keyword evidence="8" id="KW-0378">Hydrolase</keyword>
<protein>
    <recommendedName>
        <fullName evidence="4">Probable endonuclease LCL3</fullName>
    </recommendedName>
    <alternativeName>
        <fullName evidence="5">Probable endonuclease lcl3</fullName>
    </alternativeName>
</protein>
<proteinExistence type="inferred from homology"/>
<evidence type="ECO:0000256" key="2">
    <source>
        <dbReference type="ARBA" id="ARBA00004173"/>
    </source>
</evidence>
<evidence type="ECO:0000256" key="6">
    <source>
        <dbReference type="ARBA" id="ARBA00022722"/>
    </source>
</evidence>
<evidence type="ECO:0000256" key="3">
    <source>
        <dbReference type="ARBA" id="ARBA00005435"/>
    </source>
</evidence>
<comment type="subcellular location">
    <subcellularLocation>
        <location evidence="1">Membrane</location>
        <topology evidence="1">Single-pass membrane protein</topology>
    </subcellularLocation>
    <subcellularLocation>
        <location evidence="2">Mitochondrion</location>
    </subcellularLocation>
</comment>
<keyword evidence="13" id="KW-1185">Reference proteome</keyword>
<evidence type="ECO:0000313" key="13">
    <source>
        <dbReference type="Proteomes" id="UP000809789"/>
    </source>
</evidence>
<dbReference type="GO" id="GO:0004519">
    <property type="term" value="F:endonuclease activity"/>
    <property type="evidence" value="ECO:0007669"/>
    <property type="project" value="UniProtKB-KW"/>
</dbReference>
<comment type="caution">
    <text evidence="12">The sequence shown here is derived from an EMBL/GenBank/DDBJ whole genome shotgun (WGS) entry which is preliminary data.</text>
</comment>
<evidence type="ECO:0000256" key="10">
    <source>
        <dbReference type="SAM" id="MobiDB-lite"/>
    </source>
</evidence>
<dbReference type="SMART" id="SM00318">
    <property type="entry name" value="SNc"/>
    <property type="match status" value="1"/>
</dbReference>
<sequence>MPWTDYIWTRKPTNNDSSPSLPSLSPPPASSTTPSSSPTSSLSPTLSHLTTLLESYSTTTGLPLHILLPSALLTTLSLTGITLYKSRLRRIPTTTHIPPSFLRRRSLYGYVPSVGDGDNFRLFHTPGGRWAGWGWLPSRRGYLLPRPGHGVGAQDKGGTGPGAGQKGQKMETIHVRIAGVDAPELAHFGRPSQPHGQESLEMLRGLVLGRYVRVYLYRRDQYERVVAGVYIRTPMPVLIRPVTGVLKRAPVVLRLVLSPVEVVLRVLGWSWNLVRGRRRTDVALKMLEEGAAGVYEAKFGSEFGGEQKEKMYRDAEAEAKRKGVGMWGGKGVSKDERGWWARLFGQGKAQGEIETPREYKTRMKDTEEGKRKK</sequence>
<accession>A0A8K0KU57</accession>
<evidence type="ECO:0000256" key="8">
    <source>
        <dbReference type="ARBA" id="ARBA00022801"/>
    </source>
</evidence>
<dbReference type="InterPro" id="IPR016071">
    <property type="entry name" value="Staphylococal_nuclease_OB-fold"/>
</dbReference>
<dbReference type="Gene3D" id="2.40.50.90">
    <property type="match status" value="1"/>
</dbReference>
<organism evidence="12 13">
    <name type="scientific">Elsinoe batatas</name>
    <dbReference type="NCBI Taxonomy" id="2601811"/>
    <lineage>
        <taxon>Eukaryota</taxon>
        <taxon>Fungi</taxon>
        <taxon>Dikarya</taxon>
        <taxon>Ascomycota</taxon>
        <taxon>Pezizomycotina</taxon>
        <taxon>Dothideomycetes</taxon>
        <taxon>Dothideomycetidae</taxon>
        <taxon>Myriangiales</taxon>
        <taxon>Elsinoaceae</taxon>
        <taxon>Elsinoe</taxon>
    </lineage>
</organism>
<dbReference type="InterPro" id="IPR035437">
    <property type="entry name" value="SNase_OB-fold_sf"/>
</dbReference>
<dbReference type="Proteomes" id="UP000809789">
    <property type="component" value="Unassembled WGS sequence"/>
</dbReference>
<dbReference type="PANTHER" id="PTHR12302">
    <property type="entry name" value="EBNA2 BINDING PROTEIN P100"/>
    <property type="match status" value="1"/>
</dbReference>
<evidence type="ECO:0000256" key="7">
    <source>
        <dbReference type="ARBA" id="ARBA00022759"/>
    </source>
</evidence>
<dbReference type="GO" id="GO:0005739">
    <property type="term" value="C:mitochondrion"/>
    <property type="evidence" value="ECO:0007669"/>
    <property type="project" value="UniProtKB-SubCell"/>
</dbReference>
<feature type="region of interest" description="Disordered" evidence="10">
    <location>
        <begin position="1"/>
        <end position="43"/>
    </location>
</feature>
<name>A0A8K0KU57_9PEZI</name>
<dbReference type="EMBL" id="JAESVG020000010">
    <property type="protein sequence ID" value="KAG8623929.1"/>
    <property type="molecule type" value="Genomic_DNA"/>
</dbReference>
<evidence type="ECO:0000256" key="4">
    <source>
        <dbReference type="ARBA" id="ARBA00013404"/>
    </source>
</evidence>
<evidence type="ECO:0000256" key="1">
    <source>
        <dbReference type="ARBA" id="ARBA00004167"/>
    </source>
</evidence>
<dbReference type="GO" id="GO:0016020">
    <property type="term" value="C:membrane"/>
    <property type="evidence" value="ECO:0007669"/>
    <property type="project" value="UniProtKB-SubCell"/>
</dbReference>
<dbReference type="PROSITE" id="PS50830">
    <property type="entry name" value="TNASE_3"/>
    <property type="match status" value="1"/>
</dbReference>
<dbReference type="AlphaFoldDB" id="A0A8K0KU57"/>
<gene>
    <name evidence="12" type="ORF">KVT40_008905</name>
</gene>
<evidence type="ECO:0000256" key="5">
    <source>
        <dbReference type="ARBA" id="ARBA00014651"/>
    </source>
</evidence>
<dbReference type="SUPFAM" id="SSF50199">
    <property type="entry name" value="Staphylococcal nuclease"/>
    <property type="match status" value="1"/>
</dbReference>